<evidence type="ECO:0000259" key="7">
    <source>
        <dbReference type="PROSITE" id="PS50111"/>
    </source>
</evidence>
<evidence type="ECO:0000256" key="4">
    <source>
        <dbReference type="ARBA" id="ARBA00029447"/>
    </source>
</evidence>
<dbReference type="Gene3D" id="6.10.340.10">
    <property type="match status" value="1"/>
</dbReference>
<evidence type="ECO:0000256" key="6">
    <source>
        <dbReference type="SAM" id="Phobius"/>
    </source>
</evidence>
<feature type="domain" description="Methyl-accepting transducer" evidence="7">
    <location>
        <begin position="416"/>
        <end position="659"/>
    </location>
</feature>
<evidence type="ECO:0000259" key="9">
    <source>
        <dbReference type="PROSITE" id="PS50885"/>
    </source>
</evidence>
<evidence type="ECO:0000256" key="2">
    <source>
        <dbReference type="ARBA" id="ARBA00022519"/>
    </source>
</evidence>
<protein>
    <submittedName>
        <fullName evidence="10">Methyl-accepting chemotaxis protein</fullName>
    </submittedName>
</protein>
<dbReference type="SMART" id="SM00304">
    <property type="entry name" value="HAMP"/>
    <property type="match status" value="1"/>
</dbReference>
<evidence type="ECO:0000259" key="8">
    <source>
        <dbReference type="PROSITE" id="PS50192"/>
    </source>
</evidence>
<dbReference type="Pfam" id="PF00015">
    <property type="entry name" value="MCPsignal"/>
    <property type="match status" value="1"/>
</dbReference>
<evidence type="ECO:0000256" key="5">
    <source>
        <dbReference type="PROSITE-ProRule" id="PRU00284"/>
    </source>
</evidence>
<feature type="domain" description="HAMP" evidence="9">
    <location>
        <begin position="330"/>
        <end position="383"/>
    </location>
</feature>
<dbReference type="PROSITE" id="PS50885">
    <property type="entry name" value="HAMP"/>
    <property type="match status" value="1"/>
</dbReference>
<reference evidence="10 11" key="1">
    <citation type="submission" date="2023-08" db="EMBL/GenBank/DDBJ databases">
        <title>The draft genome sequence of Paracraurococcus sp. LOR1-02.</title>
        <authorList>
            <person name="Kingkaew E."/>
            <person name="Tanasupawat S."/>
        </authorList>
    </citation>
    <scope>NUCLEOTIDE SEQUENCE [LARGE SCALE GENOMIC DNA]</scope>
    <source>
        <strain evidence="10 11">LOR1-02</strain>
    </source>
</reference>
<dbReference type="InterPro" id="IPR000727">
    <property type="entry name" value="T_SNARE_dom"/>
</dbReference>
<dbReference type="Proteomes" id="UP001243009">
    <property type="component" value="Unassembled WGS sequence"/>
</dbReference>
<evidence type="ECO:0000256" key="3">
    <source>
        <dbReference type="ARBA" id="ARBA00023224"/>
    </source>
</evidence>
<evidence type="ECO:0000313" key="11">
    <source>
        <dbReference type="Proteomes" id="UP001243009"/>
    </source>
</evidence>
<proteinExistence type="inferred from homology"/>
<dbReference type="EMBL" id="JAUTWS010000085">
    <property type="protein sequence ID" value="MDO9713376.1"/>
    <property type="molecule type" value="Genomic_DNA"/>
</dbReference>
<dbReference type="SMART" id="SM00283">
    <property type="entry name" value="MA"/>
    <property type="match status" value="1"/>
</dbReference>
<organism evidence="10 11">
    <name type="scientific">Paracraurococcus lichenis</name>
    <dbReference type="NCBI Taxonomy" id="3064888"/>
    <lineage>
        <taxon>Bacteria</taxon>
        <taxon>Pseudomonadati</taxon>
        <taxon>Pseudomonadota</taxon>
        <taxon>Alphaproteobacteria</taxon>
        <taxon>Acetobacterales</taxon>
        <taxon>Roseomonadaceae</taxon>
        <taxon>Paracraurococcus</taxon>
    </lineage>
</organism>
<dbReference type="Gene3D" id="1.10.287.950">
    <property type="entry name" value="Methyl-accepting chemotaxis protein"/>
    <property type="match status" value="1"/>
</dbReference>
<keyword evidence="6" id="KW-0472">Membrane</keyword>
<dbReference type="InterPro" id="IPR004089">
    <property type="entry name" value="MCPsignal_dom"/>
</dbReference>
<dbReference type="PANTHER" id="PTHR32089">
    <property type="entry name" value="METHYL-ACCEPTING CHEMOTAXIS PROTEIN MCPB"/>
    <property type="match status" value="1"/>
</dbReference>
<dbReference type="Pfam" id="PF00672">
    <property type="entry name" value="HAMP"/>
    <property type="match status" value="1"/>
</dbReference>
<dbReference type="InterPro" id="IPR013587">
    <property type="entry name" value="Nitrate/nitrite_sensing"/>
</dbReference>
<evidence type="ECO:0000256" key="1">
    <source>
        <dbReference type="ARBA" id="ARBA00004429"/>
    </source>
</evidence>
<accession>A0ABT9EB07</accession>
<comment type="subcellular location">
    <subcellularLocation>
        <location evidence="1">Cell inner membrane</location>
        <topology evidence="1">Multi-pass membrane protein</topology>
    </subcellularLocation>
</comment>
<dbReference type="InterPro" id="IPR003660">
    <property type="entry name" value="HAMP_dom"/>
</dbReference>
<keyword evidence="6" id="KW-1133">Transmembrane helix</keyword>
<dbReference type="Pfam" id="PF08376">
    <property type="entry name" value="NIT"/>
    <property type="match status" value="1"/>
</dbReference>
<feature type="domain" description="T-SNARE coiled-coil homology" evidence="8">
    <location>
        <begin position="575"/>
        <end position="637"/>
    </location>
</feature>
<name>A0ABT9EB07_9PROT</name>
<gene>
    <name evidence="10" type="ORF">Q7A36_33920</name>
</gene>
<evidence type="ECO:0000313" key="10">
    <source>
        <dbReference type="EMBL" id="MDO9713376.1"/>
    </source>
</evidence>
<dbReference type="PROSITE" id="PS51257">
    <property type="entry name" value="PROKAR_LIPOPROTEIN"/>
    <property type="match status" value="1"/>
</dbReference>
<feature type="transmembrane region" description="Helical" evidence="6">
    <location>
        <begin position="303"/>
        <end position="324"/>
    </location>
</feature>
<dbReference type="RefSeq" id="WP_305108234.1">
    <property type="nucleotide sequence ID" value="NZ_JAUTWS010000085.1"/>
</dbReference>
<dbReference type="CDD" id="cd06225">
    <property type="entry name" value="HAMP"/>
    <property type="match status" value="1"/>
</dbReference>
<dbReference type="PANTHER" id="PTHR32089:SF112">
    <property type="entry name" value="LYSOZYME-LIKE PROTEIN-RELATED"/>
    <property type="match status" value="1"/>
</dbReference>
<comment type="caution">
    <text evidence="10">The sequence shown here is derived from an EMBL/GenBank/DDBJ whole genome shotgun (WGS) entry which is preliminary data.</text>
</comment>
<dbReference type="PROSITE" id="PS50111">
    <property type="entry name" value="CHEMOTAXIS_TRANSDUC_2"/>
    <property type="match status" value="1"/>
</dbReference>
<keyword evidence="6" id="KW-0812">Transmembrane</keyword>
<keyword evidence="3 5" id="KW-0807">Transducer</keyword>
<keyword evidence="2" id="KW-0997">Cell inner membrane</keyword>
<dbReference type="PROSITE" id="PS50192">
    <property type="entry name" value="T_SNARE"/>
    <property type="match status" value="1"/>
</dbReference>
<sequence>MRKLTLTQLLLIAVACPLVMALGLAGHMSWQALSVYRAATETVALERLATATAKVGIVLPQEGRASRVFAASGSSTDQAQVRSRRETTDRALADFRKIMAETAVTDRQTREDLAFIDDAVRGLGELRSKTDARNLTAADTSRVMRPIMARSYGLIARLASLAPDAGMKQAALAYQAVLMLSKGIAGEISGGAQAVRDRAFLPPAVFNFAHAAGEVVDFGSQVRNLAPPAVAARWEEYQRSANARAIDAMRTEILGIAEGRPVDPAMFQRWNAENEERLRVVGEMVEAMGAALTEQAEAARDEAWSTLLTFATVMLGFLGVVLGFSRVTLRTIGAVLHRLSETMTALAARDYTVAVPGQERRDEIGAMARTVQVFKDGLVHADALASEQAAEQAARAARAERLAALLRGFEAKVRRTVEVLSTAVSQLQGTARAMAGSAEGTLERAGAVAAAAEQTSANVQTVAAAAEELSASIAEITRQVSQSSKVAGQAVAEARRTDEVVRGLAEGAQRIGEVMRLITTIAGQTNLLALNATIEAARAGEAGKGFAVVASEVKNLAAQTAKATEEIAAQVGAMQSATGDAVGAIQAIGTRIAEVSEIAATIAAAVEEQGAATSEIARSVQQAAAGTQSVSGAIGAVSRAAGEARTTAGQVATASEELGRQAKTLDQEVGSFLDSVAQIETTARRSA</sequence>
<keyword evidence="11" id="KW-1185">Reference proteome</keyword>
<keyword evidence="2" id="KW-1003">Cell membrane</keyword>
<comment type="similarity">
    <text evidence="4">Belongs to the methyl-accepting chemotaxis (MCP) protein family.</text>
</comment>
<dbReference type="SUPFAM" id="SSF58104">
    <property type="entry name" value="Methyl-accepting chemotaxis protein (MCP) signaling domain"/>
    <property type="match status" value="1"/>
</dbReference>